<dbReference type="PANTHER" id="PTHR11960">
    <property type="entry name" value="EUKARYOTIC TRANSLATION INITIATION FACTOR 4E RELATED"/>
    <property type="match status" value="1"/>
</dbReference>
<evidence type="ECO:0000256" key="1">
    <source>
        <dbReference type="ARBA" id="ARBA00022540"/>
    </source>
</evidence>
<gene>
    <name evidence="7" type="primary">LOC103505699</name>
</gene>
<evidence type="ECO:0000256" key="3">
    <source>
        <dbReference type="ARBA" id="ARBA00022884"/>
    </source>
</evidence>
<dbReference type="AlphaFoldDB" id="A0A1S3CUV7"/>
<organism evidence="6 7">
    <name type="scientific">Diaphorina citri</name>
    <name type="common">Asian citrus psyllid</name>
    <dbReference type="NCBI Taxonomy" id="121845"/>
    <lineage>
        <taxon>Eukaryota</taxon>
        <taxon>Metazoa</taxon>
        <taxon>Ecdysozoa</taxon>
        <taxon>Arthropoda</taxon>
        <taxon>Hexapoda</taxon>
        <taxon>Insecta</taxon>
        <taxon>Pterygota</taxon>
        <taxon>Neoptera</taxon>
        <taxon>Paraneoptera</taxon>
        <taxon>Hemiptera</taxon>
        <taxon>Sternorrhyncha</taxon>
        <taxon>Psylloidea</taxon>
        <taxon>Psyllidae</taxon>
        <taxon>Diaphorininae</taxon>
        <taxon>Diaphorina</taxon>
    </lineage>
</organism>
<sequence>MTPHSGGAGSKFHRTVQNVSVTEYEANLKKIYTVFTVQEFWAVYNNIPKPSVMQPKKIYTVFTVQEFWAVYNNIPKPSVMQTRYCYHLMRFENRPIWEEPYNQKGGTWRIKCSKRFSEMVWQELLLAAIGEQMTDVLHKDDQVLGLTISVRDGSDIIQIWNSDVALANTVDMEKWVKSLLPEVQFPAIFYKPHQTHQAFTM</sequence>
<dbReference type="GO" id="GO:0006417">
    <property type="term" value="P:regulation of translation"/>
    <property type="evidence" value="ECO:0007669"/>
    <property type="project" value="UniProtKB-KW"/>
</dbReference>
<dbReference type="GO" id="GO:0016281">
    <property type="term" value="C:eukaryotic translation initiation factor 4F complex"/>
    <property type="evidence" value="ECO:0007669"/>
    <property type="project" value="TreeGrafter"/>
</dbReference>
<keyword evidence="6" id="KW-1185">Reference proteome</keyword>
<keyword evidence="3 5" id="KW-0694">RNA-binding</keyword>
<dbReference type="OMA" id="QEFWAVY"/>
<dbReference type="RefSeq" id="XP_008468275.1">
    <property type="nucleotide sequence ID" value="XM_008470053.2"/>
</dbReference>
<dbReference type="GO" id="GO:0000340">
    <property type="term" value="F:RNA 7-methylguanosine cap binding"/>
    <property type="evidence" value="ECO:0007669"/>
    <property type="project" value="TreeGrafter"/>
</dbReference>
<dbReference type="KEGG" id="dci:103505699"/>
<keyword evidence="1 5" id="KW-0396">Initiation factor</keyword>
<dbReference type="GO" id="GO:0003743">
    <property type="term" value="F:translation initiation factor activity"/>
    <property type="evidence" value="ECO:0007669"/>
    <property type="project" value="UniProtKB-KW"/>
</dbReference>
<dbReference type="Pfam" id="PF01652">
    <property type="entry name" value="IF4E"/>
    <property type="match status" value="1"/>
</dbReference>
<dbReference type="STRING" id="121845.A0A1S3CUV7"/>
<accession>A0A1S3CUV7</accession>
<dbReference type="InterPro" id="IPR001040">
    <property type="entry name" value="TIF_eIF_4E"/>
</dbReference>
<protein>
    <submittedName>
        <fullName evidence="7">Eukaryotic translation initiation factor 4E type 3</fullName>
    </submittedName>
</protein>
<dbReference type="SUPFAM" id="SSF55418">
    <property type="entry name" value="eIF4e-like"/>
    <property type="match status" value="2"/>
</dbReference>
<evidence type="ECO:0000256" key="4">
    <source>
        <dbReference type="ARBA" id="ARBA00022917"/>
    </source>
</evidence>
<evidence type="ECO:0000313" key="6">
    <source>
        <dbReference type="Proteomes" id="UP000079169"/>
    </source>
</evidence>
<dbReference type="Proteomes" id="UP000079169">
    <property type="component" value="Unplaced"/>
</dbReference>
<name>A0A1S3CUV7_DIACI</name>
<evidence type="ECO:0000313" key="7">
    <source>
        <dbReference type="RefSeq" id="XP_008468275.1"/>
    </source>
</evidence>
<evidence type="ECO:0000256" key="2">
    <source>
        <dbReference type="ARBA" id="ARBA00022845"/>
    </source>
</evidence>
<dbReference type="GeneID" id="103505699"/>
<proteinExistence type="inferred from homology"/>
<dbReference type="InterPro" id="IPR023398">
    <property type="entry name" value="TIF_eIF4e-like"/>
</dbReference>
<dbReference type="PANTHER" id="PTHR11960:SF66">
    <property type="entry name" value="EUKARYOTIC TRANSLATION INITIATION FACTOR 4E TYPE 3"/>
    <property type="match status" value="1"/>
</dbReference>
<keyword evidence="2" id="KW-0810">Translation regulation</keyword>
<dbReference type="PaxDb" id="121845-A0A1S3CUV7"/>
<dbReference type="Gene3D" id="3.30.760.10">
    <property type="entry name" value="RNA Cap, Translation Initiation Factor Eif4e"/>
    <property type="match status" value="2"/>
</dbReference>
<reference evidence="7" key="1">
    <citation type="submission" date="2025-08" db="UniProtKB">
        <authorList>
            <consortium name="RefSeq"/>
        </authorList>
    </citation>
    <scope>IDENTIFICATION</scope>
</reference>
<keyword evidence="4 5" id="KW-0648">Protein biosynthesis</keyword>
<evidence type="ECO:0000256" key="5">
    <source>
        <dbReference type="RuleBase" id="RU004374"/>
    </source>
</evidence>
<comment type="similarity">
    <text evidence="5">Belongs to the eukaryotic initiation factor 4E family.</text>
</comment>